<evidence type="ECO:0000256" key="2">
    <source>
        <dbReference type="SAM" id="SignalP"/>
    </source>
</evidence>
<feature type="compositionally biased region" description="Low complexity" evidence="1">
    <location>
        <begin position="33"/>
        <end position="57"/>
    </location>
</feature>
<dbReference type="EMBL" id="CP097463">
    <property type="protein sequence ID" value="WAX55671.1"/>
    <property type="molecule type" value="Genomic_DNA"/>
</dbReference>
<evidence type="ECO:0000256" key="1">
    <source>
        <dbReference type="SAM" id="MobiDB-lite"/>
    </source>
</evidence>
<accession>A0ABY7JXP7</accession>
<feature type="signal peptide" evidence="2">
    <location>
        <begin position="1"/>
        <end position="26"/>
    </location>
</feature>
<evidence type="ECO:0000313" key="3">
    <source>
        <dbReference type="EMBL" id="WAX55671.1"/>
    </source>
</evidence>
<reference evidence="3" key="1">
    <citation type="submission" date="2022-05" db="EMBL/GenBank/DDBJ databases">
        <title>Jatrophihabitans sp. SB3-54 whole genome sequence.</title>
        <authorList>
            <person name="Suh M.K."/>
            <person name="Eom M.K."/>
            <person name="Kim J.S."/>
            <person name="Kim H.S."/>
            <person name="Do H.E."/>
            <person name="Shin Y.K."/>
            <person name="Lee J.-S."/>
        </authorList>
    </citation>
    <scope>NUCLEOTIDE SEQUENCE</scope>
    <source>
        <strain evidence="3">SB3-54</strain>
    </source>
</reference>
<proteinExistence type="predicted"/>
<dbReference type="RefSeq" id="WP_269442191.1">
    <property type="nucleotide sequence ID" value="NZ_CP097463.1"/>
</dbReference>
<gene>
    <name evidence="3" type="ORF">M6B22_14120</name>
</gene>
<evidence type="ECO:0008006" key="5">
    <source>
        <dbReference type="Google" id="ProtNLM"/>
    </source>
</evidence>
<dbReference type="PROSITE" id="PS51257">
    <property type="entry name" value="PROKAR_LIPOPROTEIN"/>
    <property type="match status" value="1"/>
</dbReference>
<sequence>MRGLDRHVPVVLICAALLGSAGCATSAEPGGSRTVTVTRPAPATPSGSSPTPAATTPGPAPTHRQSRLPGNCTSSLPVASVENAIGRDVPGNTSFVVGAAEADIDRLGYLNCRYGLPGGPAARTATPAIEIGVSLYGSAAAAAKRIPVTVDDFENHGAGESPTTVGALPATVLTGGEGDGYDVPTLVLASGQRTVAVSIVPRSGADVTHELVAVAALALKHTAG</sequence>
<feature type="region of interest" description="Disordered" evidence="1">
    <location>
        <begin position="24"/>
        <end position="73"/>
    </location>
</feature>
<evidence type="ECO:0000313" key="4">
    <source>
        <dbReference type="Proteomes" id="UP001164693"/>
    </source>
</evidence>
<feature type="chain" id="PRO_5047470067" description="DUF3558 domain-containing protein" evidence="2">
    <location>
        <begin position="27"/>
        <end position="224"/>
    </location>
</feature>
<name>A0ABY7JXP7_9ACTN</name>
<keyword evidence="2" id="KW-0732">Signal</keyword>
<organism evidence="3 4">
    <name type="scientific">Jatrophihabitans cynanchi</name>
    <dbReference type="NCBI Taxonomy" id="2944128"/>
    <lineage>
        <taxon>Bacteria</taxon>
        <taxon>Bacillati</taxon>
        <taxon>Actinomycetota</taxon>
        <taxon>Actinomycetes</taxon>
        <taxon>Jatrophihabitantales</taxon>
        <taxon>Jatrophihabitantaceae</taxon>
        <taxon>Jatrophihabitans</taxon>
    </lineage>
</organism>
<protein>
    <recommendedName>
        <fullName evidence="5">DUF3558 domain-containing protein</fullName>
    </recommendedName>
</protein>
<dbReference type="Proteomes" id="UP001164693">
    <property type="component" value="Chromosome"/>
</dbReference>
<keyword evidence="4" id="KW-1185">Reference proteome</keyword>